<feature type="transmembrane region" description="Helical" evidence="2">
    <location>
        <begin position="141"/>
        <end position="163"/>
    </location>
</feature>
<sequence length="197" mass="21324">MLCLEIWYFQVLVLIAGLLENPELALDSLSVCMTLSGWVYMISVGFNAAASVRVSNELGAGNPKSAAFSVWVVTIMSFAISVIIAAFILCARDYISYIFTEGEVVARAVSEMCPFLAITVILNGIQPVLSGVAVGCGWQTFVAYVNIVCYYIVGVPVGILLGFDFGLGLGAKVQQAQQRLDKWEDKKQPLLANVQLD</sequence>
<name>A0A2H9ZQT8_9ASPA</name>
<dbReference type="GO" id="GO:0042910">
    <property type="term" value="F:xenobiotic transmembrane transporter activity"/>
    <property type="evidence" value="ECO:0007669"/>
    <property type="project" value="InterPro"/>
</dbReference>
<accession>A0A2H9ZQT8</accession>
<evidence type="ECO:0000256" key="1">
    <source>
        <dbReference type="ARBA" id="ARBA00010199"/>
    </source>
</evidence>
<keyword evidence="2" id="KW-0812">Transmembrane</keyword>
<dbReference type="OrthoDB" id="2126698at2759"/>
<evidence type="ECO:0000313" key="4">
    <source>
        <dbReference type="Proteomes" id="UP000236161"/>
    </source>
</evidence>
<keyword evidence="4" id="KW-1185">Reference proteome</keyword>
<dbReference type="Pfam" id="PF01554">
    <property type="entry name" value="MatE"/>
    <property type="match status" value="1"/>
</dbReference>
<dbReference type="PANTHER" id="PTHR11206">
    <property type="entry name" value="MULTIDRUG RESISTANCE PROTEIN"/>
    <property type="match status" value="1"/>
</dbReference>
<keyword evidence="2" id="KW-1133">Transmembrane helix</keyword>
<protein>
    <submittedName>
        <fullName evidence="3">Protein transparent TESTA 12</fullName>
    </submittedName>
</protein>
<gene>
    <name evidence="3" type="primary">TT12</name>
    <name evidence="3" type="ORF">AXF42_Ash010986</name>
</gene>
<dbReference type="AlphaFoldDB" id="A0A2H9ZQT8"/>
<dbReference type="GO" id="GO:0016020">
    <property type="term" value="C:membrane"/>
    <property type="evidence" value="ECO:0007669"/>
    <property type="project" value="InterPro"/>
</dbReference>
<dbReference type="Proteomes" id="UP000236161">
    <property type="component" value="Unassembled WGS sequence"/>
</dbReference>
<reference evidence="3 4" key="1">
    <citation type="journal article" date="2017" name="Nature">
        <title>The Apostasia genome and the evolution of orchids.</title>
        <authorList>
            <person name="Zhang G.Q."/>
            <person name="Liu K.W."/>
            <person name="Li Z."/>
            <person name="Lohaus R."/>
            <person name="Hsiao Y.Y."/>
            <person name="Niu S.C."/>
            <person name="Wang J.Y."/>
            <person name="Lin Y.C."/>
            <person name="Xu Q."/>
            <person name="Chen L.J."/>
            <person name="Yoshida K."/>
            <person name="Fujiwara S."/>
            <person name="Wang Z.W."/>
            <person name="Zhang Y.Q."/>
            <person name="Mitsuda N."/>
            <person name="Wang M."/>
            <person name="Liu G.H."/>
            <person name="Pecoraro L."/>
            <person name="Huang H.X."/>
            <person name="Xiao X.J."/>
            <person name="Lin M."/>
            <person name="Wu X.Y."/>
            <person name="Wu W.L."/>
            <person name="Chen Y.Y."/>
            <person name="Chang S.B."/>
            <person name="Sakamoto S."/>
            <person name="Ohme-Takagi M."/>
            <person name="Yagi M."/>
            <person name="Zeng S.J."/>
            <person name="Shen C.Y."/>
            <person name="Yeh C.M."/>
            <person name="Luo Y.B."/>
            <person name="Tsai W.C."/>
            <person name="Van de Peer Y."/>
            <person name="Liu Z.J."/>
        </authorList>
    </citation>
    <scope>NUCLEOTIDE SEQUENCE [LARGE SCALE GENOMIC DNA]</scope>
    <source>
        <strain evidence="4">cv. Shenzhen</strain>
        <tissue evidence="3">Stem</tissue>
    </source>
</reference>
<organism evidence="3 4">
    <name type="scientific">Apostasia shenzhenica</name>
    <dbReference type="NCBI Taxonomy" id="1088818"/>
    <lineage>
        <taxon>Eukaryota</taxon>
        <taxon>Viridiplantae</taxon>
        <taxon>Streptophyta</taxon>
        <taxon>Embryophyta</taxon>
        <taxon>Tracheophyta</taxon>
        <taxon>Spermatophyta</taxon>
        <taxon>Magnoliopsida</taxon>
        <taxon>Liliopsida</taxon>
        <taxon>Asparagales</taxon>
        <taxon>Orchidaceae</taxon>
        <taxon>Apostasioideae</taxon>
        <taxon>Apostasia</taxon>
    </lineage>
</organism>
<dbReference type="InterPro" id="IPR002528">
    <property type="entry name" value="MATE_fam"/>
</dbReference>
<proteinExistence type="inferred from homology"/>
<dbReference type="GO" id="GO:0015297">
    <property type="term" value="F:antiporter activity"/>
    <property type="evidence" value="ECO:0007669"/>
    <property type="project" value="InterPro"/>
</dbReference>
<feature type="transmembrane region" description="Helical" evidence="2">
    <location>
        <begin position="112"/>
        <end position="135"/>
    </location>
</feature>
<evidence type="ECO:0000313" key="3">
    <source>
        <dbReference type="EMBL" id="PKA45646.1"/>
    </source>
</evidence>
<keyword evidence="2" id="KW-0472">Membrane</keyword>
<feature type="transmembrane region" description="Helical" evidence="2">
    <location>
        <begin position="68"/>
        <end position="91"/>
    </location>
</feature>
<evidence type="ECO:0000256" key="2">
    <source>
        <dbReference type="SAM" id="Phobius"/>
    </source>
</evidence>
<dbReference type="EMBL" id="KZ454830">
    <property type="protein sequence ID" value="PKA45646.1"/>
    <property type="molecule type" value="Genomic_DNA"/>
</dbReference>
<comment type="similarity">
    <text evidence="1">Belongs to the multi antimicrobial extrusion (MATE) (TC 2.A.66.1) family.</text>
</comment>